<accession>A0ABY6B402</accession>
<proteinExistence type="predicted"/>
<dbReference type="InterPro" id="IPR046653">
    <property type="entry name" value="DUF6765"/>
</dbReference>
<keyword evidence="2" id="KW-1185">Reference proteome</keyword>
<protein>
    <recommendedName>
        <fullName evidence="3">Phospholipase C/D domain-containing protein</fullName>
    </recommendedName>
</protein>
<dbReference type="Proteomes" id="UP001064933">
    <property type="component" value="Chromosome"/>
</dbReference>
<dbReference type="PROSITE" id="PS51257">
    <property type="entry name" value="PROKAR_LIPOPROTEIN"/>
    <property type="match status" value="1"/>
</dbReference>
<evidence type="ECO:0000313" key="2">
    <source>
        <dbReference type="Proteomes" id="UP001064933"/>
    </source>
</evidence>
<evidence type="ECO:0000313" key="1">
    <source>
        <dbReference type="EMBL" id="UXH78258.1"/>
    </source>
</evidence>
<sequence>MDRDFHYYGTVLAAACAGFSPDAARAIGTSAQFIDDCTEALTHTGGIFSLGSRARQFNVRMSDGTIYPFFPLITSVYGVTTWAPSSDYDETRQIWMPFHFLPGNFPGQRSKLVELRPGIDAQGDLTNDSAESIQLLCRPRSDSAQNMINFARTAFARIKGTDAELAQMVVGCVMHVFADTYAHQDFAGTASYALNGLKNGYSKDPGQFTLYGEWKGTQWLPKEDTFRDIVWPTNVSVDWLNTYPPLANNIATSALGHGQMGHMPDCSCLAIRYQPAWSNAAIVRNNPQQYMDAFIDMTLALKCILNNWPFDWNNQQMRDDHIQSLTSGQSFTMIKQLFCPDVKSANEIRMYDQGLCVPSTEWFQKSEERWGAALAKLLDNVPFNPIPGYNEAKYGWPKTVEQMGSDPIPLDTFKTLQFFKWTIAAKLLFRANYGQLRGMSNGIGRVIRSAQFSTAMDPRQSVIDEFSRYWNPTDATSQTLNDALVTTASSDEMNSVLLGPYSTTDADKSSTPDWFVMQREGRCLSFSATSRFSSGAVRQAFTPTVSADATRAQPIRLVEFNPDEGVYLRTFENRVGKQLFLEYPESIVSKILWFNTFDGSRNQRWKRNIDPESGLSSFESVRYPGWFLGVDGTDVKAVNTEVFWQITPYLLNPVVSIPASAPPPDKGVSQHL</sequence>
<dbReference type="EMBL" id="CP104562">
    <property type="protein sequence ID" value="UXH78258.1"/>
    <property type="molecule type" value="Genomic_DNA"/>
</dbReference>
<organism evidence="1 2">
    <name type="scientific">Roseateles amylovorans</name>
    <dbReference type="NCBI Taxonomy" id="2978473"/>
    <lineage>
        <taxon>Bacteria</taxon>
        <taxon>Pseudomonadati</taxon>
        <taxon>Pseudomonadota</taxon>
        <taxon>Betaproteobacteria</taxon>
        <taxon>Burkholderiales</taxon>
        <taxon>Sphaerotilaceae</taxon>
        <taxon>Roseateles</taxon>
    </lineage>
</organism>
<dbReference type="Pfam" id="PF20551">
    <property type="entry name" value="DUF6765"/>
    <property type="match status" value="1"/>
</dbReference>
<reference evidence="1" key="1">
    <citation type="submission" date="2022-10" db="EMBL/GenBank/DDBJ databases">
        <title>Characterization and whole genome sequencing of a new Roseateles species, isolated from fresh water.</title>
        <authorList>
            <person name="Guliayeva D.Y."/>
            <person name="Akhremchuk A.E."/>
            <person name="Sikolenko M.A."/>
            <person name="Valentovich L.N."/>
            <person name="Sidarenka A.V."/>
        </authorList>
    </citation>
    <scope>NUCLEOTIDE SEQUENCE</scope>
    <source>
        <strain evidence="1">BIM B-1768</strain>
    </source>
</reference>
<name>A0ABY6B402_9BURK</name>
<dbReference type="RefSeq" id="WP_261758039.1">
    <property type="nucleotide sequence ID" value="NZ_CP104562.2"/>
</dbReference>
<gene>
    <name evidence="1" type="ORF">N4261_25475</name>
</gene>
<evidence type="ECO:0008006" key="3">
    <source>
        <dbReference type="Google" id="ProtNLM"/>
    </source>
</evidence>